<feature type="transmembrane region" description="Helical" evidence="1">
    <location>
        <begin position="112"/>
        <end position="131"/>
    </location>
</feature>
<name>A0ABY4Y798_9GAMM</name>
<evidence type="ECO:0000256" key="1">
    <source>
        <dbReference type="SAM" id="Phobius"/>
    </source>
</evidence>
<keyword evidence="1" id="KW-1133">Transmembrane helix</keyword>
<protein>
    <recommendedName>
        <fullName evidence="4">Integral membrane protein</fullName>
    </recommendedName>
</protein>
<proteinExistence type="predicted"/>
<evidence type="ECO:0000313" key="2">
    <source>
        <dbReference type="EMBL" id="USQ13100.1"/>
    </source>
</evidence>
<dbReference type="RefSeq" id="WP_252579347.1">
    <property type="nucleotide sequence ID" value="NZ_CP071527.1"/>
</dbReference>
<evidence type="ECO:0008006" key="4">
    <source>
        <dbReference type="Google" id="ProtNLM"/>
    </source>
</evidence>
<dbReference type="EMBL" id="CP071527">
    <property type="protein sequence ID" value="USQ13100.1"/>
    <property type="molecule type" value="Genomic_DNA"/>
</dbReference>
<gene>
    <name evidence="2" type="ORF">J2N86_10400</name>
</gene>
<keyword evidence="1" id="KW-0472">Membrane</keyword>
<keyword evidence="1" id="KW-0812">Transmembrane</keyword>
<reference evidence="2" key="1">
    <citation type="submission" date="2021-03" db="EMBL/GenBank/DDBJ databases">
        <title>Legionella lytica PCM 2298.</title>
        <authorList>
            <person name="Koper P."/>
        </authorList>
    </citation>
    <scope>NUCLEOTIDE SEQUENCE</scope>
    <source>
        <strain evidence="2">PCM 2298</strain>
    </source>
</reference>
<evidence type="ECO:0000313" key="3">
    <source>
        <dbReference type="Proteomes" id="UP001057474"/>
    </source>
</evidence>
<sequence>MFGLYGQREVNYIFSNDAGSMEEIARRALDTYSERPGFFTPYKKVSHAVGEFIAPVVYPFAGGTVAVFSVLSAALAATFGIGCLLVAAGASLYDDPTLANEAFDLVSTTLQFIGNALVTAIVAAALGVLSFPHSIASLITRSVATAVHFTTGYTDEYEYPEEDEDGTCLSY</sequence>
<feature type="transmembrane region" description="Helical" evidence="1">
    <location>
        <begin position="65"/>
        <end position="92"/>
    </location>
</feature>
<accession>A0ABY4Y798</accession>
<organism evidence="2 3">
    <name type="scientific">Legionella lytica</name>
    <dbReference type="NCBI Taxonomy" id="96232"/>
    <lineage>
        <taxon>Bacteria</taxon>
        <taxon>Pseudomonadati</taxon>
        <taxon>Pseudomonadota</taxon>
        <taxon>Gammaproteobacteria</taxon>
        <taxon>Legionellales</taxon>
        <taxon>Legionellaceae</taxon>
        <taxon>Legionella</taxon>
    </lineage>
</organism>
<keyword evidence="3" id="KW-1185">Reference proteome</keyword>
<dbReference type="Proteomes" id="UP001057474">
    <property type="component" value="Chromosome"/>
</dbReference>